<keyword evidence="2" id="KW-0677">Repeat</keyword>
<dbReference type="Proteomes" id="UP000187209">
    <property type="component" value="Unassembled WGS sequence"/>
</dbReference>
<evidence type="ECO:0000313" key="8">
    <source>
        <dbReference type="Proteomes" id="UP000187209"/>
    </source>
</evidence>
<dbReference type="FunFam" id="3.30.160.60:FF:001049">
    <property type="entry name" value="zinc finger protein 319"/>
    <property type="match status" value="1"/>
</dbReference>
<dbReference type="Pfam" id="PF00096">
    <property type="entry name" value="zf-C2H2"/>
    <property type="match status" value="3"/>
</dbReference>
<dbReference type="InterPro" id="IPR036236">
    <property type="entry name" value="Znf_C2H2_sf"/>
</dbReference>
<dbReference type="OrthoDB" id="372803at2759"/>
<proteinExistence type="predicted"/>
<dbReference type="GO" id="GO:0000978">
    <property type="term" value="F:RNA polymerase II cis-regulatory region sequence-specific DNA binding"/>
    <property type="evidence" value="ECO:0007669"/>
    <property type="project" value="TreeGrafter"/>
</dbReference>
<gene>
    <name evidence="7" type="ORF">SteCoe_2788</name>
</gene>
<dbReference type="InterPro" id="IPR013087">
    <property type="entry name" value="Znf_C2H2_type"/>
</dbReference>
<reference evidence="7 8" key="1">
    <citation type="submission" date="2016-11" db="EMBL/GenBank/DDBJ databases">
        <title>The macronuclear genome of Stentor coeruleus: a giant cell with tiny introns.</title>
        <authorList>
            <person name="Slabodnick M."/>
            <person name="Ruby J.G."/>
            <person name="Reiff S.B."/>
            <person name="Swart E.C."/>
            <person name="Gosai S."/>
            <person name="Prabakaran S."/>
            <person name="Witkowska E."/>
            <person name="Larue G.E."/>
            <person name="Fisher S."/>
            <person name="Freeman R.M."/>
            <person name="Gunawardena J."/>
            <person name="Chu W."/>
            <person name="Stover N.A."/>
            <person name="Gregory B.D."/>
            <person name="Nowacki M."/>
            <person name="Derisi J."/>
            <person name="Roy S.W."/>
            <person name="Marshall W.F."/>
            <person name="Sood P."/>
        </authorList>
    </citation>
    <scope>NUCLEOTIDE SEQUENCE [LARGE SCALE GENOMIC DNA]</scope>
    <source>
        <strain evidence="7">WM001</strain>
    </source>
</reference>
<evidence type="ECO:0000259" key="6">
    <source>
        <dbReference type="PROSITE" id="PS50157"/>
    </source>
</evidence>
<dbReference type="GO" id="GO:0008270">
    <property type="term" value="F:zinc ion binding"/>
    <property type="evidence" value="ECO:0007669"/>
    <property type="project" value="UniProtKB-KW"/>
</dbReference>
<sequence length="117" mass="13910">MKAFEDYIITQYCCIANECGRTYTTKLNLKRHILVSHVKTERFKCDQCQKCFASKQNLIEHKYLHSGEKPYTCGICQEFFRHISSLSLHYKRHLYEQNELKGISSKFQDKSTQTFEN</sequence>
<accession>A0A1R2CYR4</accession>
<feature type="domain" description="C2H2-type" evidence="6">
    <location>
        <begin position="71"/>
        <end position="98"/>
    </location>
</feature>
<evidence type="ECO:0000256" key="3">
    <source>
        <dbReference type="ARBA" id="ARBA00022771"/>
    </source>
</evidence>
<organism evidence="7 8">
    <name type="scientific">Stentor coeruleus</name>
    <dbReference type="NCBI Taxonomy" id="5963"/>
    <lineage>
        <taxon>Eukaryota</taxon>
        <taxon>Sar</taxon>
        <taxon>Alveolata</taxon>
        <taxon>Ciliophora</taxon>
        <taxon>Postciliodesmatophora</taxon>
        <taxon>Heterotrichea</taxon>
        <taxon>Heterotrichida</taxon>
        <taxon>Stentoridae</taxon>
        <taxon>Stentor</taxon>
    </lineage>
</organism>
<feature type="domain" description="C2H2-type" evidence="6">
    <location>
        <begin position="12"/>
        <end position="42"/>
    </location>
</feature>
<dbReference type="PROSITE" id="PS00028">
    <property type="entry name" value="ZINC_FINGER_C2H2_1"/>
    <property type="match status" value="3"/>
</dbReference>
<dbReference type="PANTHER" id="PTHR23235:SF120">
    <property type="entry name" value="KRUPPEL-LIKE FACTOR 15"/>
    <property type="match status" value="1"/>
</dbReference>
<dbReference type="SUPFAM" id="SSF57667">
    <property type="entry name" value="beta-beta-alpha zinc fingers"/>
    <property type="match status" value="2"/>
</dbReference>
<dbReference type="Gene3D" id="3.30.160.60">
    <property type="entry name" value="Classic Zinc Finger"/>
    <property type="match status" value="2"/>
</dbReference>
<dbReference type="AlphaFoldDB" id="A0A1R2CYR4"/>
<name>A0A1R2CYR4_9CILI</name>
<evidence type="ECO:0000256" key="4">
    <source>
        <dbReference type="ARBA" id="ARBA00022833"/>
    </source>
</evidence>
<dbReference type="EMBL" id="MPUH01000031">
    <property type="protein sequence ID" value="OMJ94147.1"/>
    <property type="molecule type" value="Genomic_DNA"/>
</dbReference>
<dbReference type="PANTHER" id="PTHR23235">
    <property type="entry name" value="KRUEPPEL-LIKE TRANSCRIPTION FACTOR"/>
    <property type="match status" value="1"/>
</dbReference>
<dbReference type="GO" id="GO:0000981">
    <property type="term" value="F:DNA-binding transcription factor activity, RNA polymerase II-specific"/>
    <property type="evidence" value="ECO:0007669"/>
    <property type="project" value="TreeGrafter"/>
</dbReference>
<keyword evidence="4" id="KW-0862">Zinc</keyword>
<keyword evidence="3 5" id="KW-0863">Zinc-finger</keyword>
<dbReference type="PROSITE" id="PS50157">
    <property type="entry name" value="ZINC_FINGER_C2H2_2"/>
    <property type="match status" value="3"/>
</dbReference>
<keyword evidence="8" id="KW-1185">Reference proteome</keyword>
<evidence type="ECO:0000256" key="5">
    <source>
        <dbReference type="PROSITE-ProRule" id="PRU00042"/>
    </source>
</evidence>
<keyword evidence="1" id="KW-0479">Metal-binding</keyword>
<dbReference type="SMART" id="SM00355">
    <property type="entry name" value="ZnF_C2H2"/>
    <property type="match status" value="3"/>
</dbReference>
<feature type="domain" description="C2H2-type" evidence="6">
    <location>
        <begin position="43"/>
        <end position="70"/>
    </location>
</feature>
<evidence type="ECO:0000313" key="7">
    <source>
        <dbReference type="EMBL" id="OMJ94147.1"/>
    </source>
</evidence>
<protein>
    <recommendedName>
        <fullName evidence="6">C2H2-type domain-containing protein</fullName>
    </recommendedName>
</protein>
<comment type="caution">
    <text evidence="7">The sequence shown here is derived from an EMBL/GenBank/DDBJ whole genome shotgun (WGS) entry which is preliminary data.</text>
</comment>
<evidence type="ECO:0000256" key="1">
    <source>
        <dbReference type="ARBA" id="ARBA00022723"/>
    </source>
</evidence>
<evidence type="ECO:0000256" key="2">
    <source>
        <dbReference type="ARBA" id="ARBA00022737"/>
    </source>
</evidence>